<accession>A0A3P7L8F8</accession>
<gene>
    <name evidence="1" type="ORF">NOO_LOCUS13882</name>
</gene>
<sequence length="29" mass="3213">GKMNKLLIAFGLIILFVALPCASQEFDPY</sequence>
<feature type="non-terminal residue" evidence="1">
    <location>
        <position position="1"/>
    </location>
</feature>
<dbReference type="Proteomes" id="UP000271087">
    <property type="component" value="Unassembled WGS sequence"/>
</dbReference>
<protein>
    <submittedName>
        <fullName evidence="1">Uncharacterized protein</fullName>
    </submittedName>
</protein>
<proteinExistence type="predicted"/>
<evidence type="ECO:0000313" key="1">
    <source>
        <dbReference type="EMBL" id="VDN06733.1"/>
    </source>
</evidence>
<reference evidence="1 2" key="1">
    <citation type="submission" date="2018-08" db="EMBL/GenBank/DDBJ databases">
        <authorList>
            <person name="Laetsch R D."/>
            <person name="Stevens L."/>
            <person name="Kumar S."/>
            <person name="Blaxter L. M."/>
        </authorList>
    </citation>
    <scope>NUCLEOTIDE SEQUENCE [LARGE SCALE GENOMIC DNA]</scope>
</reference>
<name>A0A3P7L8F8_ONCOC</name>
<dbReference type="EMBL" id="UYRW01020422">
    <property type="protein sequence ID" value="VDN06733.1"/>
    <property type="molecule type" value="Genomic_DNA"/>
</dbReference>
<dbReference type="AlphaFoldDB" id="A0A3P7L8F8"/>
<evidence type="ECO:0000313" key="2">
    <source>
        <dbReference type="Proteomes" id="UP000271087"/>
    </source>
</evidence>
<keyword evidence="2" id="KW-1185">Reference proteome</keyword>
<organism evidence="1 2">
    <name type="scientific">Onchocerca ochengi</name>
    <name type="common">Filarial nematode worm</name>
    <dbReference type="NCBI Taxonomy" id="42157"/>
    <lineage>
        <taxon>Eukaryota</taxon>
        <taxon>Metazoa</taxon>
        <taxon>Ecdysozoa</taxon>
        <taxon>Nematoda</taxon>
        <taxon>Chromadorea</taxon>
        <taxon>Rhabditida</taxon>
        <taxon>Spirurina</taxon>
        <taxon>Spiruromorpha</taxon>
        <taxon>Filarioidea</taxon>
        <taxon>Onchocercidae</taxon>
        <taxon>Onchocerca</taxon>
    </lineage>
</organism>